<dbReference type="SUPFAM" id="SSF49879">
    <property type="entry name" value="SMAD/FHA domain"/>
    <property type="match status" value="1"/>
</dbReference>
<sequence length="274" mass="28569">MSFLRSLFGRTQKPTPVTPAPKVAPAVTSPAPEAAPKVAATPAAPVMQAVAIAAAKAQPRRTDSAGDRSTTEMLKQVAEKLKDGGDAPAQTSAAAAKPAAAGSIWDLDDATVAPAPAQETAAQRSPARKRRTKTRLIGFDTSQGDVVDLFKDAPTGPAPVKTTRFPVGWLMVVDGPGRGESFALSSGLSQIGRGDDQSVQLDFGDAAISRQNHAAIVYDPAERSFLLGQGGKSNIVRLNGTPVISNEPVKTGDTIKIGETTLRLVTMCGKDFDW</sequence>
<evidence type="ECO:0000256" key="1">
    <source>
        <dbReference type="SAM" id="MobiDB-lite"/>
    </source>
</evidence>
<dbReference type="CDD" id="cd00060">
    <property type="entry name" value="FHA"/>
    <property type="match status" value="1"/>
</dbReference>
<feature type="region of interest" description="Disordered" evidence="1">
    <location>
        <begin position="1"/>
        <end position="36"/>
    </location>
</feature>
<gene>
    <name evidence="3" type="ORF">SAMN04488095_0081</name>
</gene>
<evidence type="ECO:0000313" key="4">
    <source>
        <dbReference type="Proteomes" id="UP000199110"/>
    </source>
</evidence>
<feature type="compositionally biased region" description="Low complexity" evidence="1">
    <location>
        <begin position="20"/>
        <end position="36"/>
    </location>
</feature>
<dbReference type="STRING" id="390807.SAMN04488095_0081"/>
<feature type="non-terminal residue" evidence="3">
    <location>
        <position position="274"/>
    </location>
</feature>
<dbReference type="Gene3D" id="2.60.200.20">
    <property type="match status" value="1"/>
</dbReference>
<dbReference type="AlphaFoldDB" id="A0A1I3V6C6"/>
<evidence type="ECO:0000259" key="2">
    <source>
        <dbReference type="PROSITE" id="PS50006"/>
    </source>
</evidence>
<feature type="domain" description="FHA" evidence="2">
    <location>
        <begin position="189"/>
        <end position="243"/>
    </location>
</feature>
<proteinExistence type="predicted"/>
<dbReference type="Proteomes" id="UP000199110">
    <property type="component" value="Unassembled WGS sequence"/>
</dbReference>
<dbReference type="RefSeq" id="WP_092785227.1">
    <property type="nucleotide sequence ID" value="NZ_FORA01000014.1"/>
</dbReference>
<dbReference type="InterPro" id="IPR008984">
    <property type="entry name" value="SMAD_FHA_dom_sf"/>
</dbReference>
<dbReference type="PROSITE" id="PS50006">
    <property type="entry name" value="FHA_DOMAIN"/>
    <property type="match status" value="1"/>
</dbReference>
<name>A0A1I3V6C6_9RHOB</name>
<protein>
    <submittedName>
        <fullName evidence="3">FHA domain-containing protein</fullName>
    </submittedName>
</protein>
<accession>A0A1I3V6C6</accession>
<reference evidence="3 4" key="1">
    <citation type="submission" date="2016-10" db="EMBL/GenBank/DDBJ databases">
        <authorList>
            <person name="de Groot N.N."/>
        </authorList>
    </citation>
    <scope>NUCLEOTIDE SEQUENCE [LARGE SCALE GENOMIC DNA]</scope>
    <source>
        <strain evidence="3 4">DSM 19073</strain>
    </source>
</reference>
<dbReference type="InterPro" id="IPR000253">
    <property type="entry name" value="FHA_dom"/>
</dbReference>
<dbReference type="OrthoDB" id="370565at2"/>
<keyword evidence="4" id="KW-1185">Reference proteome</keyword>
<dbReference type="EMBL" id="FORA01000014">
    <property type="protein sequence ID" value="SFJ89906.1"/>
    <property type="molecule type" value="Genomic_DNA"/>
</dbReference>
<organism evidence="3 4">
    <name type="scientific">Jannaschia pohangensis</name>
    <dbReference type="NCBI Taxonomy" id="390807"/>
    <lineage>
        <taxon>Bacteria</taxon>
        <taxon>Pseudomonadati</taxon>
        <taxon>Pseudomonadota</taxon>
        <taxon>Alphaproteobacteria</taxon>
        <taxon>Rhodobacterales</taxon>
        <taxon>Roseobacteraceae</taxon>
        <taxon>Jannaschia</taxon>
    </lineage>
</organism>
<evidence type="ECO:0000313" key="3">
    <source>
        <dbReference type="EMBL" id="SFJ89906.1"/>
    </source>
</evidence>
<dbReference type="Pfam" id="PF00498">
    <property type="entry name" value="FHA"/>
    <property type="match status" value="1"/>
</dbReference>